<dbReference type="Proteomes" id="UP001565243">
    <property type="component" value="Unassembled WGS sequence"/>
</dbReference>
<protein>
    <submittedName>
        <fullName evidence="1">Uncharacterized protein</fullName>
    </submittedName>
</protein>
<accession>A0ABV4EEF6</accession>
<dbReference type="RefSeq" id="WP_369896748.1">
    <property type="nucleotide sequence ID" value="NZ_JBGFFX010000019.1"/>
</dbReference>
<gene>
    <name evidence="1" type="ORF">AB6T85_22330</name>
</gene>
<evidence type="ECO:0000313" key="2">
    <source>
        <dbReference type="Proteomes" id="UP001565243"/>
    </source>
</evidence>
<proteinExistence type="predicted"/>
<evidence type="ECO:0000313" key="1">
    <source>
        <dbReference type="EMBL" id="MEY8773144.1"/>
    </source>
</evidence>
<sequence>MKDFSLTKCELPTRCNGCGIKSKDVFLLTEKGQKERTLCSVCLSVEHPDKMKLETQTGLLLKRKTNRKLYSLLFRAIANAEMSGNEEYREKAQQMKKILLSTSDVVLNETESDDGYDLLHLIKRHHQLIPMNFDEEFMRSVTDADSLPDVGDWNKIYKGMRGLK</sequence>
<name>A0ABV4EEF6_9GAMM</name>
<comment type="caution">
    <text evidence="1">The sequence shown here is derived from an EMBL/GenBank/DDBJ whole genome shotgun (WGS) entry which is preliminary data.</text>
</comment>
<organism evidence="1 2">
    <name type="scientific">Erwinia aeris</name>
    <dbReference type="NCBI Taxonomy" id="3239803"/>
    <lineage>
        <taxon>Bacteria</taxon>
        <taxon>Pseudomonadati</taxon>
        <taxon>Pseudomonadota</taxon>
        <taxon>Gammaproteobacteria</taxon>
        <taxon>Enterobacterales</taxon>
        <taxon>Erwiniaceae</taxon>
        <taxon>Erwinia</taxon>
    </lineage>
</organism>
<dbReference type="EMBL" id="JBGFFX010000019">
    <property type="protein sequence ID" value="MEY8773144.1"/>
    <property type="molecule type" value="Genomic_DNA"/>
</dbReference>
<reference evidence="1 2" key="1">
    <citation type="submission" date="2024-07" db="EMBL/GenBank/DDBJ databases">
        <authorList>
            <person name="Hebao G."/>
        </authorList>
    </citation>
    <scope>NUCLEOTIDE SEQUENCE [LARGE SCALE GENOMIC DNA]</scope>
    <source>
        <strain evidence="1 2">ACCC 02193</strain>
    </source>
</reference>
<keyword evidence="2" id="KW-1185">Reference proteome</keyword>